<evidence type="ECO:0000256" key="1">
    <source>
        <dbReference type="SAM" id="Phobius"/>
    </source>
</evidence>
<keyword evidence="1" id="KW-0472">Membrane</keyword>
<organism evidence="2 3">
    <name type="scientific">Natronobacterium haloterrestre</name>
    <name type="common">Halobiforma haloterrestris</name>
    <dbReference type="NCBI Taxonomy" id="148448"/>
    <lineage>
        <taxon>Archaea</taxon>
        <taxon>Methanobacteriati</taxon>
        <taxon>Methanobacteriota</taxon>
        <taxon>Stenosarchaea group</taxon>
        <taxon>Halobacteria</taxon>
        <taxon>Halobacteriales</taxon>
        <taxon>Natrialbaceae</taxon>
        <taxon>Natronobacterium</taxon>
    </lineage>
</organism>
<proteinExistence type="predicted"/>
<gene>
    <name evidence="2" type="ORF">SAMN05444422_102221</name>
</gene>
<dbReference type="EMBL" id="FOKW01000002">
    <property type="protein sequence ID" value="SFB82360.1"/>
    <property type="molecule type" value="Genomic_DNA"/>
</dbReference>
<evidence type="ECO:0000313" key="2">
    <source>
        <dbReference type="EMBL" id="SFB82360.1"/>
    </source>
</evidence>
<dbReference type="AlphaFoldDB" id="A0A1I1EBK3"/>
<sequence length="137" mass="15464">MDKERLPRWGWLLVGLFAASLVAQLVNAVLISQGILPERYQVITIITAMSPVLIYVGVWYDEDRQHYWENPRERIVGDVAFVLVGAAVGSSIALVAIIDLGTWRLLQELVAMAAGFLLSWGLFWWRNPDLYTMDTDG</sequence>
<feature type="transmembrane region" description="Helical" evidence="1">
    <location>
        <begin position="80"/>
        <end position="98"/>
    </location>
</feature>
<feature type="transmembrane region" description="Helical" evidence="1">
    <location>
        <begin position="12"/>
        <end position="30"/>
    </location>
</feature>
<accession>A0A1I1EBK3</accession>
<keyword evidence="1" id="KW-1133">Transmembrane helix</keyword>
<feature type="transmembrane region" description="Helical" evidence="1">
    <location>
        <begin position="105"/>
        <end position="125"/>
    </location>
</feature>
<evidence type="ECO:0000313" key="3">
    <source>
        <dbReference type="Proteomes" id="UP000199161"/>
    </source>
</evidence>
<keyword evidence="3" id="KW-1185">Reference proteome</keyword>
<name>A0A1I1EBK3_NATHA</name>
<dbReference type="Proteomes" id="UP000199161">
    <property type="component" value="Unassembled WGS sequence"/>
</dbReference>
<reference evidence="3" key="1">
    <citation type="submission" date="2016-10" db="EMBL/GenBank/DDBJ databases">
        <authorList>
            <person name="Varghese N."/>
            <person name="Submissions S."/>
        </authorList>
    </citation>
    <scope>NUCLEOTIDE SEQUENCE [LARGE SCALE GENOMIC DNA]</scope>
    <source>
        <strain evidence="3">DSM 13078</strain>
    </source>
</reference>
<feature type="transmembrane region" description="Helical" evidence="1">
    <location>
        <begin position="42"/>
        <end position="60"/>
    </location>
</feature>
<keyword evidence="1" id="KW-0812">Transmembrane</keyword>
<protein>
    <submittedName>
        <fullName evidence="2">Uncharacterized protein</fullName>
    </submittedName>
</protein>
<dbReference type="OrthoDB" id="201464at2157"/>
<dbReference type="RefSeq" id="WP_089785950.1">
    <property type="nucleotide sequence ID" value="NZ_FOKW01000002.1"/>
</dbReference>